<name>A0AAV7MPK3_PLEWA</name>
<evidence type="ECO:0000313" key="3">
    <source>
        <dbReference type="Proteomes" id="UP001066276"/>
    </source>
</evidence>
<feature type="transmembrane region" description="Helical" evidence="1">
    <location>
        <begin position="54"/>
        <end position="74"/>
    </location>
</feature>
<dbReference type="Proteomes" id="UP001066276">
    <property type="component" value="Chromosome 9"/>
</dbReference>
<proteinExistence type="predicted"/>
<evidence type="ECO:0000256" key="1">
    <source>
        <dbReference type="SAM" id="Phobius"/>
    </source>
</evidence>
<keyword evidence="3" id="KW-1185">Reference proteome</keyword>
<organism evidence="2 3">
    <name type="scientific">Pleurodeles waltl</name>
    <name type="common">Iberian ribbed newt</name>
    <dbReference type="NCBI Taxonomy" id="8319"/>
    <lineage>
        <taxon>Eukaryota</taxon>
        <taxon>Metazoa</taxon>
        <taxon>Chordata</taxon>
        <taxon>Craniata</taxon>
        <taxon>Vertebrata</taxon>
        <taxon>Euteleostomi</taxon>
        <taxon>Amphibia</taxon>
        <taxon>Batrachia</taxon>
        <taxon>Caudata</taxon>
        <taxon>Salamandroidea</taxon>
        <taxon>Salamandridae</taxon>
        <taxon>Pleurodelinae</taxon>
        <taxon>Pleurodeles</taxon>
    </lineage>
</organism>
<protein>
    <submittedName>
        <fullName evidence="2">Uncharacterized protein</fullName>
    </submittedName>
</protein>
<reference evidence="2" key="1">
    <citation type="journal article" date="2022" name="bioRxiv">
        <title>Sequencing and chromosome-scale assembly of the giantPleurodeles waltlgenome.</title>
        <authorList>
            <person name="Brown T."/>
            <person name="Elewa A."/>
            <person name="Iarovenko S."/>
            <person name="Subramanian E."/>
            <person name="Araus A.J."/>
            <person name="Petzold A."/>
            <person name="Susuki M."/>
            <person name="Suzuki K.-i.T."/>
            <person name="Hayashi T."/>
            <person name="Toyoda A."/>
            <person name="Oliveira C."/>
            <person name="Osipova E."/>
            <person name="Leigh N.D."/>
            <person name="Simon A."/>
            <person name="Yun M.H."/>
        </authorList>
    </citation>
    <scope>NUCLEOTIDE SEQUENCE</scope>
    <source>
        <strain evidence="2">20211129_DDA</strain>
        <tissue evidence="2">Liver</tissue>
    </source>
</reference>
<evidence type="ECO:0000313" key="2">
    <source>
        <dbReference type="EMBL" id="KAJ1105691.1"/>
    </source>
</evidence>
<gene>
    <name evidence="2" type="ORF">NDU88_003096</name>
</gene>
<accession>A0AAV7MPK3</accession>
<feature type="non-terminal residue" evidence="2">
    <location>
        <position position="89"/>
    </location>
</feature>
<comment type="caution">
    <text evidence="2">The sequence shown here is derived from an EMBL/GenBank/DDBJ whole genome shotgun (WGS) entry which is preliminary data.</text>
</comment>
<dbReference type="AlphaFoldDB" id="A0AAV7MPK3"/>
<keyword evidence="1" id="KW-1133">Transmembrane helix</keyword>
<keyword evidence="1" id="KW-0812">Transmembrane</keyword>
<keyword evidence="1" id="KW-0472">Membrane</keyword>
<feature type="non-terminal residue" evidence="2">
    <location>
        <position position="1"/>
    </location>
</feature>
<sequence>DSSTASSFRVTPLAQSVPSSRRDFWRCHRNLSRISFLNHRPLGSSLWFKTCVPFLWQLLVLFILCSMTLFDLLVQEKRAACSQGYSLWF</sequence>
<dbReference type="EMBL" id="JANPWB010000013">
    <property type="protein sequence ID" value="KAJ1105691.1"/>
    <property type="molecule type" value="Genomic_DNA"/>
</dbReference>